<dbReference type="HOGENOM" id="CLU_033581_1_0_9"/>
<organism evidence="4 5">
    <name type="scientific">Mahella australiensis (strain DSM 15567 / CIP 107919 / 50-1 BON)</name>
    <dbReference type="NCBI Taxonomy" id="697281"/>
    <lineage>
        <taxon>Bacteria</taxon>
        <taxon>Bacillati</taxon>
        <taxon>Bacillota</taxon>
        <taxon>Clostridia</taxon>
        <taxon>Thermoanaerobacterales</taxon>
        <taxon>Thermoanaerobacterales Family IV. Incertae Sedis</taxon>
        <taxon>Mahella</taxon>
    </lineage>
</organism>
<dbReference type="GO" id="GO:0015948">
    <property type="term" value="P:methanogenesis"/>
    <property type="evidence" value="ECO:0007669"/>
    <property type="project" value="InterPro"/>
</dbReference>
<dbReference type="Pfam" id="PF06253">
    <property type="entry name" value="MTTB"/>
    <property type="match status" value="1"/>
</dbReference>
<dbReference type="Proteomes" id="UP000008457">
    <property type="component" value="Chromosome"/>
</dbReference>
<evidence type="ECO:0000256" key="3">
    <source>
        <dbReference type="ARBA" id="ARBA00022679"/>
    </source>
</evidence>
<name>F3ZZQ0_MAHA5</name>
<proteinExistence type="inferred from homology"/>
<dbReference type="OrthoDB" id="5418352at2"/>
<evidence type="ECO:0000256" key="2">
    <source>
        <dbReference type="ARBA" id="ARBA00022603"/>
    </source>
</evidence>
<accession>F3ZZQ0</accession>
<sequence length="466" mass="52141">MARVKCELNILRQEEIELIHENTLRILENVGLQVPNDECLELCRKAGAIIDKEKDIVRIPSKIMEQLLEKMRGEYEGSTNVETPSRISGSISTQVFVADYKTRTRRYGCLDDVMKGISLVEHLNNIPSSNAVTVPSDIHHTLTDVVSYQKIYEYSEKPGGTYILSPESARYIIEMSKIIGREVGYLLETVSPLRFRKESLEMALIFVKENQPLSIAPMVMGGASAPITAAGTVTLMNAEVLGSIFVIYAISGKINGFYGHGTHSMDMSTLLCSFGSPNQALLGMASAQMAKFYGINGGSNSGLTDALLPDFQAGFEKALTAIFSCMGGTVSIGAQGIVGADQGFSFEQLVIDNEWLDAYNYTIEGFEVTQENIAADLIEKIGIGGNFMAEEHTVKNMRSSYWFSKIFNRNDWDEWRRKGSKTIEERAHEFVEDVTRDYNKRLPVIDERKFEEIEYIVKKAKDELYR</sequence>
<gene>
    <name evidence="4" type="ordered locus">Mahau_2769</name>
</gene>
<protein>
    <submittedName>
        <fullName evidence="4">Trimethylamine methyltransferase</fullName>
    </submittedName>
</protein>
<reference evidence="4 5" key="2">
    <citation type="journal article" date="2011" name="Stand. Genomic Sci.">
        <title>Complete genome sequence of Mahella australiensis type strain (50-1 BON).</title>
        <authorList>
            <person name="Sikorski J."/>
            <person name="Teshima H."/>
            <person name="Nolan M."/>
            <person name="Lucas S."/>
            <person name="Hammon N."/>
            <person name="Deshpande S."/>
            <person name="Cheng J.F."/>
            <person name="Pitluck S."/>
            <person name="Liolios K."/>
            <person name="Pagani I."/>
            <person name="Ivanova N."/>
            <person name="Huntemann M."/>
            <person name="Mavromatis K."/>
            <person name="Ovchinikova G."/>
            <person name="Pati A."/>
            <person name="Tapia R."/>
            <person name="Han C."/>
            <person name="Goodwin L."/>
            <person name="Chen A."/>
            <person name="Palaniappan K."/>
            <person name="Land M."/>
            <person name="Hauser L."/>
            <person name="Ngatchou-Djao O.D."/>
            <person name="Rohde M."/>
            <person name="Pukall R."/>
            <person name="Spring S."/>
            <person name="Abt B."/>
            <person name="Goker M."/>
            <person name="Detter J.C."/>
            <person name="Woyke T."/>
            <person name="Bristow J."/>
            <person name="Markowitz V."/>
            <person name="Hugenholtz P."/>
            <person name="Eisen J.A."/>
            <person name="Kyrpides N.C."/>
            <person name="Klenk H.P."/>
            <person name="Lapidus A."/>
        </authorList>
    </citation>
    <scope>NUCLEOTIDE SEQUENCE [LARGE SCALE GENOMIC DNA]</scope>
    <source>
        <strain evidence="5">DSM 15567 / CIP 107919 / 50-1 BON</strain>
    </source>
</reference>
<evidence type="ECO:0000313" key="4">
    <source>
        <dbReference type="EMBL" id="AEE97897.1"/>
    </source>
</evidence>
<evidence type="ECO:0000256" key="1">
    <source>
        <dbReference type="ARBA" id="ARBA00007137"/>
    </source>
</evidence>
<dbReference type="GO" id="GO:0008168">
    <property type="term" value="F:methyltransferase activity"/>
    <property type="evidence" value="ECO:0007669"/>
    <property type="project" value="UniProtKB-KW"/>
</dbReference>
<dbReference type="GO" id="GO:0032259">
    <property type="term" value="P:methylation"/>
    <property type="evidence" value="ECO:0007669"/>
    <property type="project" value="UniProtKB-KW"/>
</dbReference>
<dbReference type="InterPro" id="IPR038601">
    <property type="entry name" value="MttB-like_sf"/>
</dbReference>
<dbReference type="EMBL" id="CP002360">
    <property type="protein sequence ID" value="AEE97897.1"/>
    <property type="molecule type" value="Genomic_DNA"/>
</dbReference>
<keyword evidence="2 4" id="KW-0489">Methyltransferase</keyword>
<dbReference type="eggNOG" id="COG5598">
    <property type="taxonomic scope" value="Bacteria"/>
</dbReference>
<evidence type="ECO:0000313" key="5">
    <source>
        <dbReference type="Proteomes" id="UP000008457"/>
    </source>
</evidence>
<keyword evidence="3" id="KW-0808">Transferase</keyword>
<dbReference type="Gene3D" id="3.20.20.480">
    <property type="entry name" value="Trimethylamine methyltransferase-like"/>
    <property type="match status" value="1"/>
</dbReference>
<dbReference type="InterPro" id="IPR010426">
    <property type="entry name" value="MTTB_MeTrfase"/>
</dbReference>
<reference evidence="5" key="1">
    <citation type="submission" date="2010-11" db="EMBL/GenBank/DDBJ databases">
        <title>The complete genome of Mahella australiensis DSM 15567.</title>
        <authorList>
            <consortium name="US DOE Joint Genome Institute (JGI-PGF)"/>
            <person name="Lucas S."/>
            <person name="Copeland A."/>
            <person name="Lapidus A."/>
            <person name="Bruce D."/>
            <person name="Goodwin L."/>
            <person name="Pitluck S."/>
            <person name="Kyrpides N."/>
            <person name="Mavromatis K."/>
            <person name="Pagani I."/>
            <person name="Ivanova N."/>
            <person name="Teshima H."/>
            <person name="Brettin T."/>
            <person name="Detter J.C."/>
            <person name="Han C."/>
            <person name="Tapia R."/>
            <person name="Land M."/>
            <person name="Hauser L."/>
            <person name="Markowitz V."/>
            <person name="Cheng J.-F."/>
            <person name="Hugenholtz P."/>
            <person name="Woyke T."/>
            <person name="Wu D."/>
            <person name="Spring S."/>
            <person name="Pukall R."/>
            <person name="Steenblock K."/>
            <person name="Schneider S."/>
            <person name="Klenk H.-P."/>
            <person name="Eisen J.A."/>
        </authorList>
    </citation>
    <scope>NUCLEOTIDE SEQUENCE [LARGE SCALE GENOMIC DNA]</scope>
    <source>
        <strain evidence="5">DSM 15567 / CIP 107919 / 50-1 BON</strain>
    </source>
</reference>
<comment type="similarity">
    <text evidence="1">Belongs to the trimethylamine methyltransferase family.</text>
</comment>
<dbReference type="AlphaFoldDB" id="F3ZZQ0"/>
<dbReference type="RefSeq" id="WP_013782320.1">
    <property type="nucleotide sequence ID" value="NC_015520.1"/>
</dbReference>
<keyword evidence="5" id="KW-1185">Reference proteome</keyword>
<dbReference type="STRING" id="697281.Mahau_2769"/>
<dbReference type="KEGG" id="mas:Mahau_2769"/>